<feature type="domain" description="Peptidase S8/S53" evidence="8">
    <location>
        <begin position="157"/>
        <end position="479"/>
    </location>
</feature>
<dbReference type="Gene3D" id="3.40.50.200">
    <property type="entry name" value="Peptidase S8/S53 domain"/>
    <property type="match status" value="1"/>
</dbReference>
<dbReference type="GO" id="GO:0000272">
    <property type="term" value="P:polysaccharide catabolic process"/>
    <property type="evidence" value="ECO:0007669"/>
    <property type="project" value="InterPro"/>
</dbReference>
<feature type="chain" id="PRO_5002539623" description="Peptidase S8/S53 domain-containing protein" evidence="7">
    <location>
        <begin position="25"/>
        <end position="569"/>
    </location>
</feature>
<dbReference type="InterPro" id="IPR015500">
    <property type="entry name" value="Peptidase_S8_subtilisin-rel"/>
</dbReference>
<evidence type="ECO:0000256" key="6">
    <source>
        <dbReference type="PROSITE-ProRule" id="PRU01240"/>
    </source>
</evidence>
<dbReference type="STRING" id="1618364.UX86_C0004G0019"/>
<proteinExistence type="inferred from homology"/>
<dbReference type="InterPro" id="IPR036439">
    <property type="entry name" value="Dockerin_dom_sf"/>
</dbReference>
<accession>A0A0G1S5N8</accession>
<dbReference type="InterPro" id="IPR018247">
    <property type="entry name" value="EF_Hand_1_Ca_BS"/>
</dbReference>
<evidence type="ECO:0000256" key="2">
    <source>
        <dbReference type="ARBA" id="ARBA00022670"/>
    </source>
</evidence>
<dbReference type="AlphaFoldDB" id="A0A0G1S5N8"/>
<dbReference type="GO" id="GO:0004252">
    <property type="term" value="F:serine-type endopeptidase activity"/>
    <property type="evidence" value="ECO:0007669"/>
    <property type="project" value="UniProtKB-UniRule"/>
</dbReference>
<evidence type="ECO:0000256" key="5">
    <source>
        <dbReference type="PIRSR" id="PIRSR615500-1"/>
    </source>
</evidence>
<dbReference type="PANTHER" id="PTHR43806:SF11">
    <property type="entry name" value="CEREVISIN-RELATED"/>
    <property type="match status" value="1"/>
</dbReference>
<feature type="active site" description="Charge relay system" evidence="5 6">
    <location>
        <position position="165"/>
    </location>
</feature>
<evidence type="ECO:0000256" key="3">
    <source>
        <dbReference type="ARBA" id="ARBA00022801"/>
    </source>
</evidence>
<dbReference type="SUPFAM" id="SSF52743">
    <property type="entry name" value="Subtilisin-like"/>
    <property type="match status" value="1"/>
</dbReference>
<keyword evidence="7" id="KW-0732">Signal</keyword>
<comment type="caution">
    <text evidence="9">The sequence shown here is derived from an EMBL/GenBank/DDBJ whole genome shotgun (WGS) entry which is preliminary data.</text>
</comment>
<dbReference type="InterPro" id="IPR023828">
    <property type="entry name" value="Peptidase_S8_Ser-AS"/>
</dbReference>
<evidence type="ECO:0000256" key="4">
    <source>
        <dbReference type="ARBA" id="ARBA00022825"/>
    </source>
</evidence>
<evidence type="ECO:0000313" key="10">
    <source>
        <dbReference type="Proteomes" id="UP000034502"/>
    </source>
</evidence>
<dbReference type="Pfam" id="PF00082">
    <property type="entry name" value="Peptidase_S8"/>
    <property type="match status" value="1"/>
</dbReference>
<dbReference type="PANTHER" id="PTHR43806">
    <property type="entry name" value="PEPTIDASE S8"/>
    <property type="match status" value="1"/>
</dbReference>
<dbReference type="PRINTS" id="PR00723">
    <property type="entry name" value="SUBTILISIN"/>
</dbReference>
<evidence type="ECO:0000256" key="7">
    <source>
        <dbReference type="SAM" id="SignalP"/>
    </source>
</evidence>
<dbReference type="PROSITE" id="PS00018">
    <property type="entry name" value="EF_HAND_1"/>
    <property type="match status" value="1"/>
</dbReference>
<feature type="signal peptide" evidence="7">
    <location>
        <begin position="1"/>
        <end position="24"/>
    </location>
</feature>
<keyword evidence="4 6" id="KW-0720">Serine protease</keyword>
<dbReference type="Gene3D" id="1.10.1330.10">
    <property type="entry name" value="Dockerin domain"/>
    <property type="match status" value="1"/>
</dbReference>
<dbReference type="PROSITE" id="PS51892">
    <property type="entry name" value="SUBTILASE"/>
    <property type="match status" value="1"/>
</dbReference>
<name>A0A0G1S5N8_9BACT</name>
<reference evidence="9 10" key="1">
    <citation type="journal article" date="2015" name="Nature">
        <title>rRNA introns, odd ribosomes, and small enigmatic genomes across a large radiation of phyla.</title>
        <authorList>
            <person name="Brown C.T."/>
            <person name="Hug L.A."/>
            <person name="Thomas B.C."/>
            <person name="Sharon I."/>
            <person name="Castelle C.J."/>
            <person name="Singh A."/>
            <person name="Wilkins M.J."/>
            <person name="Williams K.H."/>
            <person name="Banfield J.F."/>
        </authorList>
    </citation>
    <scope>NUCLEOTIDE SEQUENCE [LARGE SCALE GENOMIC DNA]</scope>
</reference>
<organism evidence="9 10">
    <name type="scientific">Candidatus Amesbacteria bacterium GW2011_GWC1_47_15</name>
    <dbReference type="NCBI Taxonomy" id="1618364"/>
    <lineage>
        <taxon>Bacteria</taxon>
        <taxon>Candidatus Amesiibacteriota</taxon>
    </lineage>
</organism>
<sequence length="569" mass="61337">MSRSLPLLALLFVVVYLLPASGHAASAPKQVKGQILIRPKSPFTLEKDSASGKYKINGFSKATEILGNLPVKSAYQKHGIIALNLDPSATSSALIQFKNDPGIQVAQPNYIYNIASFPNDPYFSPSISTNPLYYFQWNLVRINLPRAWDMIPSRGSRSVRVAVIDTGVAFEDYLDGTNQYRQAPELTQVAFSDPASFLSYDCDTGNPLPQQEVTNHPNDMEGHGTHITAIISQNTDNSVHSAGIAPNITVVPIRSLSCPGGTGSTLDIISGMMYAMEKGARVINLSFGGEEYDLLLRQAVQVVTAGNVVVVAPTGNWGEIYTEVPLACPACFPETIAVGASRWDNARASYSQFHPYTRQDPVFGDINGRGVDLIAPGGQVLDDNWNILDANFDRMPDGILQQTIIKGNPTEFTYVTDLELGRYCLTSDGSELSEICGLKIGTSIASPHVTGVIALMLSADPDLTPDQIKSILTQTAEKFSIPAYNTLEHGSGILDAAAALGSIIPDTSPTDSQCIPGDANCNGKVDGQDYLIWVGNYGQNLTGREFGDFNNNGIVNGQDYLIWVGNYGL</sequence>
<dbReference type="PROSITE" id="PS00138">
    <property type="entry name" value="SUBTILASE_SER"/>
    <property type="match status" value="1"/>
</dbReference>
<dbReference type="InterPro" id="IPR000209">
    <property type="entry name" value="Peptidase_S8/S53_dom"/>
</dbReference>
<evidence type="ECO:0000259" key="8">
    <source>
        <dbReference type="Pfam" id="PF00082"/>
    </source>
</evidence>
<evidence type="ECO:0000256" key="1">
    <source>
        <dbReference type="ARBA" id="ARBA00011073"/>
    </source>
</evidence>
<dbReference type="SUPFAM" id="SSF63446">
    <property type="entry name" value="Type I dockerin domain"/>
    <property type="match status" value="1"/>
</dbReference>
<dbReference type="EMBL" id="LCNU01000004">
    <property type="protein sequence ID" value="KKU64819.1"/>
    <property type="molecule type" value="Genomic_DNA"/>
</dbReference>
<dbReference type="Proteomes" id="UP000034502">
    <property type="component" value="Unassembled WGS sequence"/>
</dbReference>
<gene>
    <name evidence="9" type="ORF">UX86_C0004G0019</name>
</gene>
<dbReference type="InterPro" id="IPR036852">
    <property type="entry name" value="Peptidase_S8/S53_dom_sf"/>
</dbReference>
<protein>
    <recommendedName>
        <fullName evidence="8">Peptidase S8/S53 domain-containing protein</fullName>
    </recommendedName>
</protein>
<dbReference type="GO" id="GO:0006508">
    <property type="term" value="P:proteolysis"/>
    <property type="evidence" value="ECO:0007669"/>
    <property type="project" value="UniProtKB-KW"/>
</dbReference>
<evidence type="ECO:0000313" key="9">
    <source>
        <dbReference type="EMBL" id="KKU64819.1"/>
    </source>
</evidence>
<dbReference type="InterPro" id="IPR050131">
    <property type="entry name" value="Peptidase_S8_subtilisin-like"/>
</dbReference>
<feature type="active site" description="Charge relay system" evidence="5 6">
    <location>
        <position position="223"/>
    </location>
</feature>
<comment type="similarity">
    <text evidence="1 6">Belongs to the peptidase S8 family.</text>
</comment>
<feature type="active site" description="Charge relay system" evidence="5 6">
    <location>
        <position position="443"/>
    </location>
</feature>
<keyword evidence="2 6" id="KW-0645">Protease</keyword>
<keyword evidence="3 6" id="KW-0378">Hydrolase</keyword>